<dbReference type="Proteomes" id="UP001162992">
    <property type="component" value="Chromosome 7"/>
</dbReference>
<name>A0ACC2D747_DIPCM</name>
<organism evidence="1 2">
    <name type="scientific">Diphasiastrum complanatum</name>
    <name type="common">Issler's clubmoss</name>
    <name type="synonym">Lycopodium complanatum</name>
    <dbReference type="NCBI Taxonomy" id="34168"/>
    <lineage>
        <taxon>Eukaryota</taxon>
        <taxon>Viridiplantae</taxon>
        <taxon>Streptophyta</taxon>
        <taxon>Embryophyta</taxon>
        <taxon>Tracheophyta</taxon>
        <taxon>Lycopodiopsida</taxon>
        <taxon>Lycopodiales</taxon>
        <taxon>Lycopodiaceae</taxon>
        <taxon>Lycopodioideae</taxon>
        <taxon>Diphasiastrum</taxon>
    </lineage>
</organism>
<reference evidence="2" key="1">
    <citation type="journal article" date="2024" name="Proc. Natl. Acad. Sci. U.S.A.">
        <title>Extraordinary preservation of gene collinearity over three hundred million years revealed in homosporous lycophytes.</title>
        <authorList>
            <person name="Li C."/>
            <person name="Wickell D."/>
            <person name="Kuo L.Y."/>
            <person name="Chen X."/>
            <person name="Nie B."/>
            <person name="Liao X."/>
            <person name="Peng D."/>
            <person name="Ji J."/>
            <person name="Jenkins J."/>
            <person name="Williams M."/>
            <person name="Shu S."/>
            <person name="Plott C."/>
            <person name="Barry K."/>
            <person name="Rajasekar S."/>
            <person name="Grimwood J."/>
            <person name="Han X."/>
            <person name="Sun S."/>
            <person name="Hou Z."/>
            <person name="He W."/>
            <person name="Dai G."/>
            <person name="Sun C."/>
            <person name="Schmutz J."/>
            <person name="Leebens-Mack J.H."/>
            <person name="Li F.W."/>
            <person name="Wang L."/>
        </authorList>
    </citation>
    <scope>NUCLEOTIDE SEQUENCE [LARGE SCALE GENOMIC DNA]</scope>
    <source>
        <strain evidence="2">cv. PW_Plant_1</strain>
    </source>
</reference>
<protein>
    <submittedName>
        <fullName evidence="1">Uncharacterized protein</fullName>
    </submittedName>
</protein>
<dbReference type="EMBL" id="CM055098">
    <property type="protein sequence ID" value="KAJ7550091.1"/>
    <property type="molecule type" value="Genomic_DNA"/>
</dbReference>
<evidence type="ECO:0000313" key="2">
    <source>
        <dbReference type="Proteomes" id="UP001162992"/>
    </source>
</evidence>
<gene>
    <name evidence="1" type="ORF">O6H91_07G082500</name>
</gene>
<evidence type="ECO:0000313" key="1">
    <source>
        <dbReference type="EMBL" id="KAJ7550091.1"/>
    </source>
</evidence>
<proteinExistence type="predicted"/>
<accession>A0ACC2D747</accession>
<sequence>MAMASKILRSGYRRNCRIYIQTVFQSAFRSISPEPSIISHHYSHRTSSSRSLFGIAFDIDGVLLRGSKPIEGAPEALSQLYENAQPRVPFVFLTNGGGVLESKKAFELSQLLGVVVSETQVLLGHTPFRKLVNSYGGVRTLAVGKGEPASVLSGYGFQDVVSLDEYAFEHDDIDPLKQYKTWAPIRTAYSSQQREKKIGAVFVVSDPIDWGQDIQVICDVLRSGGEPENESGPQPPLFFAADDFLYQSLFPIARFGMGAFRLALESIFTRLTGNPLIYTSFGKPQASVYKDAERTLQHLASEIIFKDIKFPSPDNLKEGLNTTYMIGDNPYTDICGARAAGAPWYSILVRTGCFKGKENDKCFPAGCRQCTRSSRIYIAARRCMLNFFSTSILSL</sequence>
<keyword evidence="2" id="KW-1185">Reference proteome</keyword>
<comment type="caution">
    <text evidence="1">The sequence shown here is derived from an EMBL/GenBank/DDBJ whole genome shotgun (WGS) entry which is preliminary data.</text>
</comment>